<dbReference type="EMBL" id="CM047944">
    <property type="protein sequence ID" value="KAI9899778.1"/>
    <property type="molecule type" value="Genomic_DNA"/>
</dbReference>
<dbReference type="Proteomes" id="UP001163324">
    <property type="component" value="Chromosome 5"/>
</dbReference>
<name>A0ACC0V1L1_9HYPO</name>
<comment type="caution">
    <text evidence="1">The sequence shown here is derived from an EMBL/GenBank/DDBJ whole genome shotgun (WGS) entry which is preliminary data.</text>
</comment>
<organism evidence="1 2">
    <name type="scientific">Trichothecium roseum</name>
    <dbReference type="NCBI Taxonomy" id="47278"/>
    <lineage>
        <taxon>Eukaryota</taxon>
        <taxon>Fungi</taxon>
        <taxon>Dikarya</taxon>
        <taxon>Ascomycota</taxon>
        <taxon>Pezizomycotina</taxon>
        <taxon>Sordariomycetes</taxon>
        <taxon>Hypocreomycetidae</taxon>
        <taxon>Hypocreales</taxon>
        <taxon>Hypocreales incertae sedis</taxon>
        <taxon>Trichothecium</taxon>
    </lineage>
</organism>
<reference evidence="1" key="1">
    <citation type="submission" date="2022-10" db="EMBL/GenBank/DDBJ databases">
        <title>Complete Genome of Trichothecium roseum strain YXFP-22015, a Plant Pathogen Isolated from Citrus.</title>
        <authorList>
            <person name="Wang Y."/>
            <person name="Zhu L."/>
        </authorList>
    </citation>
    <scope>NUCLEOTIDE SEQUENCE</scope>
    <source>
        <strain evidence="1">YXFP-22015</strain>
    </source>
</reference>
<evidence type="ECO:0000313" key="2">
    <source>
        <dbReference type="Proteomes" id="UP001163324"/>
    </source>
</evidence>
<evidence type="ECO:0000313" key="1">
    <source>
        <dbReference type="EMBL" id="KAI9899778.1"/>
    </source>
</evidence>
<sequence length="192" mass="19967">MVKISLVMGLAAFTSLSLAQPIEQEEGTVTSSFSFEEWANGISADPEGNHLSPDEAVASAIEFGTESSSHEKRAGNIVCNTAGVKVAKADSCLAPFRDKKAPSAAACIDKIARRGGQTCHSKTITTFCSNSGAEIVGATTGPKFDVKTTCQKVAATAGKVMDICFRSDNTVQGVNFLNGKGGRMAVNISGKK</sequence>
<proteinExistence type="predicted"/>
<keyword evidence="2" id="KW-1185">Reference proteome</keyword>
<protein>
    <submittedName>
        <fullName evidence="1">Uncharacterized protein</fullName>
    </submittedName>
</protein>
<gene>
    <name evidence="1" type="ORF">N3K66_006239</name>
</gene>
<accession>A0ACC0V1L1</accession>